<evidence type="ECO:0000256" key="6">
    <source>
        <dbReference type="ARBA" id="ARBA00023187"/>
    </source>
</evidence>
<dbReference type="GO" id="GO:0071006">
    <property type="term" value="C:U2-type catalytic step 1 spliceosome"/>
    <property type="evidence" value="ECO:0007669"/>
    <property type="project" value="EnsemblFungi"/>
</dbReference>
<dbReference type="GO" id="GO:0000354">
    <property type="term" value="P:cis assembly of pre-catalytic spliceosome"/>
    <property type="evidence" value="ECO:0007669"/>
    <property type="project" value="EnsemblFungi"/>
</dbReference>
<dbReference type="Gene3D" id="1.25.40.10">
    <property type="entry name" value="Tetratricopeptide repeat domain"/>
    <property type="match status" value="3"/>
</dbReference>
<dbReference type="GeneID" id="11497439"/>
<dbReference type="InterPro" id="IPR003107">
    <property type="entry name" value="HAT"/>
</dbReference>
<gene>
    <name evidence="11" type="primary">NDAI0G02660</name>
    <name evidence="11" type="ordered locus">NDAI_0G02660</name>
</gene>
<dbReference type="KEGG" id="ndi:NDAI_0G02660"/>
<keyword evidence="4" id="KW-0747">Spliceosome</keyword>
<keyword evidence="9" id="KW-0175">Coiled coil</keyword>
<comment type="similarity">
    <text evidence="2">Belongs to the crooked-neck family.</text>
</comment>
<feature type="coiled-coil region" evidence="9">
    <location>
        <begin position="536"/>
        <end position="607"/>
    </location>
</feature>
<evidence type="ECO:0000313" key="11">
    <source>
        <dbReference type="EMBL" id="CCD26043.2"/>
    </source>
</evidence>
<keyword evidence="6" id="KW-0508">mRNA splicing</keyword>
<dbReference type="GO" id="GO:0071007">
    <property type="term" value="C:U2-type catalytic step 2 spliceosome"/>
    <property type="evidence" value="ECO:0007669"/>
    <property type="project" value="EnsemblFungi"/>
</dbReference>
<protein>
    <recommendedName>
        <fullName evidence="8">Pre-mRNA-splicing factor CLF1</fullName>
    </recommendedName>
</protein>
<dbReference type="SUPFAM" id="SSF48452">
    <property type="entry name" value="TPR-like"/>
    <property type="match status" value="4"/>
</dbReference>
<evidence type="ECO:0000313" key="12">
    <source>
        <dbReference type="Proteomes" id="UP000000689"/>
    </source>
</evidence>
<evidence type="ECO:0000259" key="10">
    <source>
        <dbReference type="Pfam" id="PF23233"/>
    </source>
</evidence>
<dbReference type="eggNOG" id="KOG1915">
    <property type="taxonomic scope" value="Eukaryota"/>
</dbReference>
<dbReference type="Pfam" id="PF23233">
    <property type="entry name" value="HAT_Syf1_CNRKL1_N"/>
    <property type="match status" value="1"/>
</dbReference>
<evidence type="ECO:0000256" key="2">
    <source>
        <dbReference type="ARBA" id="ARBA00008644"/>
    </source>
</evidence>
<dbReference type="PANTHER" id="PTHR11246:SF3">
    <property type="entry name" value="CROOKED NECK-LIKE PROTEIN 1"/>
    <property type="match status" value="1"/>
</dbReference>
<dbReference type="RefSeq" id="XP_003671286.2">
    <property type="nucleotide sequence ID" value="XM_003671238.2"/>
</dbReference>
<keyword evidence="12" id="KW-1185">Reference proteome</keyword>
<dbReference type="Proteomes" id="UP000000689">
    <property type="component" value="Chromosome 7"/>
</dbReference>
<dbReference type="EMBL" id="HE580273">
    <property type="protein sequence ID" value="CCD26043.2"/>
    <property type="molecule type" value="Genomic_DNA"/>
</dbReference>
<dbReference type="InterPro" id="IPR055433">
    <property type="entry name" value="HAT_Syf1-like_N"/>
</dbReference>
<keyword evidence="3" id="KW-0507">mRNA processing</keyword>
<evidence type="ECO:0000256" key="4">
    <source>
        <dbReference type="ARBA" id="ARBA00022728"/>
    </source>
</evidence>
<dbReference type="GO" id="GO:0071008">
    <property type="term" value="C:U2-type post-mRNA release spliceosomal complex"/>
    <property type="evidence" value="ECO:0007669"/>
    <property type="project" value="EnsemblFungi"/>
</dbReference>
<evidence type="ECO:0000256" key="5">
    <source>
        <dbReference type="ARBA" id="ARBA00022737"/>
    </source>
</evidence>
<dbReference type="AlphaFoldDB" id="G0WE32"/>
<keyword evidence="7" id="KW-0539">Nucleus</keyword>
<reference evidence="11 12" key="1">
    <citation type="journal article" date="2011" name="Proc. Natl. Acad. Sci. U.S.A.">
        <title>Evolutionary erosion of yeast sex chromosomes by mating-type switching accidents.</title>
        <authorList>
            <person name="Gordon J.L."/>
            <person name="Armisen D."/>
            <person name="Proux-Wera E."/>
            <person name="Oheigeartaigh S.S."/>
            <person name="Byrne K.P."/>
            <person name="Wolfe K.H."/>
        </authorList>
    </citation>
    <scope>NUCLEOTIDE SEQUENCE [LARGE SCALE GENOMIC DNA]</scope>
    <source>
        <strain evidence="12">ATCC 10597 / BCRC 20456 / CBS 421 / NBRC 0211 / NRRL Y-12639</strain>
    </source>
</reference>
<evidence type="ECO:0000256" key="7">
    <source>
        <dbReference type="ARBA" id="ARBA00023242"/>
    </source>
</evidence>
<evidence type="ECO:0000256" key="8">
    <source>
        <dbReference type="ARBA" id="ARBA00039167"/>
    </source>
</evidence>
<dbReference type="SMART" id="SM00386">
    <property type="entry name" value="HAT"/>
    <property type="match status" value="12"/>
</dbReference>
<feature type="domain" description="Pre-mRNA-splicing factor Syf1-like N-terminal HAT-repeats" evidence="10">
    <location>
        <begin position="56"/>
        <end position="202"/>
    </location>
</feature>
<dbReference type="GO" id="GO:0003682">
    <property type="term" value="F:chromatin binding"/>
    <property type="evidence" value="ECO:0007669"/>
    <property type="project" value="EnsemblFungi"/>
</dbReference>
<accession>G0WE32</accession>
<dbReference type="GO" id="GO:0006270">
    <property type="term" value="P:DNA replication initiation"/>
    <property type="evidence" value="ECO:0007669"/>
    <property type="project" value="EnsemblFungi"/>
</dbReference>
<evidence type="ECO:0000256" key="1">
    <source>
        <dbReference type="ARBA" id="ARBA00004123"/>
    </source>
</evidence>
<comment type="subcellular location">
    <subcellularLocation>
        <location evidence="1">Nucleus</location>
    </subcellularLocation>
</comment>
<dbReference type="PANTHER" id="PTHR11246">
    <property type="entry name" value="PRE-MRNA SPLICING FACTOR"/>
    <property type="match status" value="1"/>
</dbReference>
<dbReference type="InterPro" id="IPR011990">
    <property type="entry name" value="TPR-like_helical_dom_sf"/>
</dbReference>
<evidence type="ECO:0000256" key="9">
    <source>
        <dbReference type="SAM" id="Coils"/>
    </source>
</evidence>
<dbReference type="STRING" id="1071378.G0WE32"/>
<dbReference type="OrthoDB" id="541719at2759"/>
<dbReference type="GO" id="GO:0000974">
    <property type="term" value="C:Prp19 complex"/>
    <property type="evidence" value="ECO:0007669"/>
    <property type="project" value="EnsemblFungi"/>
</dbReference>
<dbReference type="GO" id="GO:0000785">
    <property type="term" value="C:chromatin"/>
    <property type="evidence" value="ECO:0007669"/>
    <property type="project" value="EnsemblFungi"/>
</dbReference>
<keyword evidence="5" id="KW-0677">Repeat</keyword>
<dbReference type="InterPro" id="IPR045075">
    <property type="entry name" value="Syf1-like"/>
</dbReference>
<dbReference type="GO" id="GO:0071004">
    <property type="term" value="C:U2-type prespliceosome"/>
    <property type="evidence" value="ECO:0007669"/>
    <property type="project" value="EnsemblFungi"/>
</dbReference>
<sequence length="707" mass="85539">MSTLPSSEPPDQISAESILKDIYAKRTQLKIKSTTTPKVDILDLEELKEFQRRKRTEFETYLKRNRLDMGQWIRYGQFEIEQHDWKRARSVYERALLVDSSYIPLWIRYIDNELKNKFINHARNLLNRAITILPRVDKLWYKYLFVEESLQNWDIVRALFRKWCLLEPKSNAWDSFIQFEIRQENWENVRDVFSQYVLVHPQIDTWLQWVKFETVHGDIDTIRSVYSLALDTLISFEDRNTSSPVLHDDIIDLIISFANWEATQLELERVRALYNISLDKWPEEKKLQDGLVDFEKKHGNTSTMEESIIGKRKREYETYLLKNPQDYDTWWLYFDLLQDNFPHDILIHAYDKFLVGFTQFKPKDGTKTIKWQRYIYLWIRYLIFLELETDDIEKCRTYYKMLINEVIPNKNFTFGKIWILYSEFEIRHNGLTEARKILGRSIGMVPKDKLFMKYIEIEMNLKEFDRVRKLYEKYLQFNPGNLNTWISYIELEASLGDDERVRALYNIILEEDNKNFISNFLPNESRLQMMKKFIDFETEEQEYDNARELYEKYLKLSDYSPEIWISFAMYQNSTPTKEQLQDIRERLENEEENGSDEEQEIEFEISEVNKENARSVFEKAIEFYKTQHDTKRRILMLEAFQGYEETYGTEETKERLLKRMPQVVKKRIIEDDTEKEVIDYIFPDDVKLNKNASKFLELAKKWSETQK</sequence>
<dbReference type="GO" id="GO:0003688">
    <property type="term" value="F:DNA replication origin binding"/>
    <property type="evidence" value="ECO:0007669"/>
    <property type="project" value="EnsemblFungi"/>
</dbReference>
<dbReference type="OMA" id="HIKVWIS"/>
<evidence type="ECO:0000256" key="3">
    <source>
        <dbReference type="ARBA" id="ARBA00022664"/>
    </source>
</evidence>
<proteinExistence type="inferred from homology"/>
<dbReference type="GO" id="GO:0071011">
    <property type="term" value="C:precatalytic spliceosome"/>
    <property type="evidence" value="ECO:0007669"/>
    <property type="project" value="TreeGrafter"/>
</dbReference>
<organism evidence="11 12">
    <name type="scientific">Naumovozyma dairenensis (strain ATCC 10597 / BCRC 20456 / CBS 421 / NBRC 0211 / NRRL Y-12639)</name>
    <name type="common">Saccharomyces dairenensis</name>
    <dbReference type="NCBI Taxonomy" id="1071378"/>
    <lineage>
        <taxon>Eukaryota</taxon>
        <taxon>Fungi</taxon>
        <taxon>Dikarya</taxon>
        <taxon>Ascomycota</taxon>
        <taxon>Saccharomycotina</taxon>
        <taxon>Saccharomycetes</taxon>
        <taxon>Saccharomycetales</taxon>
        <taxon>Saccharomycetaceae</taxon>
        <taxon>Naumovozyma</taxon>
    </lineage>
</organism>
<dbReference type="HOGENOM" id="CLU_011554_1_0_1"/>
<name>G0WE32_NAUDC</name>